<sequence>MANILLVLVSISLAVIAQLCMKNGMNAFGSFQINQIIFKIIPMLLNPWVMAGFILFGISSIFWLAVLSRMDLSFAYPMVSLAYIAVAIASIIFFKESVTLIRWAGIIVICFGVFLISRS</sequence>
<reference evidence="14 15" key="1">
    <citation type="journal article" date="2016" name="Nat. Commun.">
        <title>Thousands of microbial genomes shed light on interconnected biogeochemical processes in an aquifer system.</title>
        <authorList>
            <person name="Anantharaman K."/>
            <person name="Brown C.T."/>
            <person name="Hug L.A."/>
            <person name="Sharon I."/>
            <person name="Castelle C.J."/>
            <person name="Probst A.J."/>
            <person name="Thomas B.C."/>
            <person name="Singh A."/>
            <person name="Wilkins M.J."/>
            <person name="Karaoz U."/>
            <person name="Brodie E.L."/>
            <person name="Williams K.H."/>
            <person name="Hubbard S.S."/>
            <person name="Banfield J.F."/>
        </authorList>
    </citation>
    <scope>NUCLEOTIDE SEQUENCE [LARGE SCALE GENOMIC DNA]</scope>
</reference>
<keyword evidence="3" id="KW-1003">Cell membrane</keyword>
<evidence type="ECO:0000259" key="13">
    <source>
        <dbReference type="Pfam" id="PF00892"/>
    </source>
</evidence>
<comment type="similarity">
    <text evidence="2">Belongs to the EamA transporter family.</text>
</comment>
<evidence type="ECO:0000256" key="9">
    <source>
        <dbReference type="ARBA" id="ARBA00022989"/>
    </source>
</evidence>
<evidence type="ECO:0000313" key="15">
    <source>
        <dbReference type="Proteomes" id="UP000178417"/>
    </source>
</evidence>
<keyword evidence="5" id="KW-0997">Cell inner membrane</keyword>
<dbReference type="PANTHER" id="PTHR30561:SF9">
    <property type="entry name" value="4-AMINO-4-DEOXY-L-ARABINOSE-PHOSPHOUNDECAPRENOL FLIPPASE SUBUNIT ARNF-RELATED"/>
    <property type="match status" value="1"/>
</dbReference>
<dbReference type="GO" id="GO:0022857">
    <property type="term" value="F:transmembrane transporter activity"/>
    <property type="evidence" value="ECO:0007669"/>
    <property type="project" value="InterPro"/>
</dbReference>
<keyword evidence="11 12" id="KW-0472">Membrane</keyword>
<feature type="transmembrane region" description="Helical" evidence="12">
    <location>
        <begin position="48"/>
        <end position="67"/>
    </location>
</feature>
<comment type="subcellular location">
    <subcellularLocation>
        <location evidence="1">Cell membrane</location>
        <topology evidence="1">Multi-pass membrane protein</topology>
    </subcellularLocation>
</comment>
<evidence type="ECO:0000256" key="11">
    <source>
        <dbReference type="ARBA" id="ARBA00023136"/>
    </source>
</evidence>
<dbReference type="GO" id="GO:0009103">
    <property type="term" value="P:lipopolysaccharide biosynthetic process"/>
    <property type="evidence" value="ECO:0007669"/>
    <property type="project" value="UniProtKB-KW"/>
</dbReference>
<feature type="domain" description="EamA" evidence="13">
    <location>
        <begin position="49"/>
        <end position="117"/>
    </location>
</feature>
<keyword evidence="7 12" id="KW-0812">Transmembrane</keyword>
<evidence type="ECO:0000256" key="4">
    <source>
        <dbReference type="ARBA" id="ARBA00022516"/>
    </source>
</evidence>
<evidence type="ECO:0000256" key="5">
    <source>
        <dbReference type="ARBA" id="ARBA00022519"/>
    </source>
</evidence>
<dbReference type="STRING" id="1802579.A2310_06995"/>
<evidence type="ECO:0000313" key="14">
    <source>
        <dbReference type="EMBL" id="OGC22029.1"/>
    </source>
</evidence>
<proteinExistence type="inferred from homology"/>
<evidence type="ECO:0000256" key="6">
    <source>
        <dbReference type="ARBA" id="ARBA00022556"/>
    </source>
</evidence>
<keyword evidence="9 12" id="KW-1133">Transmembrane helix</keyword>
<evidence type="ECO:0000256" key="2">
    <source>
        <dbReference type="ARBA" id="ARBA00007362"/>
    </source>
</evidence>
<evidence type="ECO:0000256" key="1">
    <source>
        <dbReference type="ARBA" id="ARBA00004651"/>
    </source>
</evidence>
<dbReference type="InterPro" id="IPR000390">
    <property type="entry name" value="Small_drug/metabolite_transptr"/>
</dbReference>
<keyword evidence="10" id="KW-0443">Lipid metabolism</keyword>
<dbReference type="PANTHER" id="PTHR30561">
    <property type="entry name" value="SMR FAMILY PROTON-DEPENDENT DRUG EFFLUX TRANSPORTER SUGE"/>
    <property type="match status" value="1"/>
</dbReference>
<feature type="transmembrane region" description="Helical" evidence="12">
    <location>
        <begin position="100"/>
        <end position="117"/>
    </location>
</feature>
<dbReference type="EMBL" id="MEUB01000033">
    <property type="protein sequence ID" value="OGC22029.1"/>
    <property type="molecule type" value="Genomic_DNA"/>
</dbReference>
<dbReference type="SUPFAM" id="SSF103481">
    <property type="entry name" value="Multidrug resistance efflux transporter EmrE"/>
    <property type="match status" value="1"/>
</dbReference>
<organism evidence="14 15">
    <name type="scientific">candidate division WOR-1 bacterium RIFOXYB2_FULL_37_13</name>
    <dbReference type="NCBI Taxonomy" id="1802579"/>
    <lineage>
        <taxon>Bacteria</taxon>
        <taxon>Bacillati</taxon>
        <taxon>Saganbacteria</taxon>
    </lineage>
</organism>
<keyword evidence="8" id="KW-0448">Lipopolysaccharide biosynthesis</keyword>
<feature type="transmembrane region" description="Helical" evidence="12">
    <location>
        <begin position="74"/>
        <end position="94"/>
    </location>
</feature>
<dbReference type="AlphaFoldDB" id="A0A1F4SNP9"/>
<keyword evidence="6" id="KW-0441">Lipid A biosynthesis</keyword>
<comment type="caution">
    <text evidence="14">The sequence shown here is derived from an EMBL/GenBank/DDBJ whole genome shotgun (WGS) entry which is preliminary data.</text>
</comment>
<gene>
    <name evidence="14" type="ORF">A2310_06995</name>
</gene>
<evidence type="ECO:0000256" key="12">
    <source>
        <dbReference type="SAM" id="Phobius"/>
    </source>
</evidence>
<dbReference type="InterPro" id="IPR000620">
    <property type="entry name" value="EamA_dom"/>
</dbReference>
<keyword evidence="4" id="KW-0444">Lipid biosynthesis</keyword>
<evidence type="ECO:0000256" key="7">
    <source>
        <dbReference type="ARBA" id="ARBA00022692"/>
    </source>
</evidence>
<name>A0A1F4SNP9_UNCSA</name>
<evidence type="ECO:0000256" key="10">
    <source>
        <dbReference type="ARBA" id="ARBA00023098"/>
    </source>
</evidence>
<accession>A0A1F4SNP9</accession>
<dbReference type="Proteomes" id="UP000178417">
    <property type="component" value="Unassembled WGS sequence"/>
</dbReference>
<dbReference type="Pfam" id="PF00892">
    <property type="entry name" value="EamA"/>
    <property type="match status" value="1"/>
</dbReference>
<evidence type="ECO:0000256" key="8">
    <source>
        <dbReference type="ARBA" id="ARBA00022985"/>
    </source>
</evidence>
<dbReference type="InterPro" id="IPR037185">
    <property type="entry name" value="EmrE-like"/>
</dbReference>
<dbReference type="GO" id="GO:0005886">
    <property type="term" value="C:plasma membrane"/>
    <property type="evidence" value="ECO:0007669"/>
    <property type="project" value="UniProtKB-SubCell"/>
</dbReference>
<protein>
    <recommendedName>
        <fullName evidence="13">EamA domain-containing protein</fullName>
    </recommendedName>
</protein>
<evidence type="ECO:0000256" key="3">
    <source>
        <dbReference type="ARBA" id="ARBA00022475"/>
    </source>
</evidence>
<dbReference type="Gene3D" id="1.10.3730.20">
    <property type="match status" value="1"/>
</dbReference>